<organism evidence="2 3">
    <name type="scientific">Sphaeroforma arctica JP610</name>
    <dbReference type="NCBI Taxonomy" id="667725"/>
    <lineage>
        <taxon>Eukaryota</taxon>
        <taxon>Ichthyosporea</taxon>
        <taxon>Ichthyophonida</taxon>
        <taxon>Sphaeroforma</taxon>
    </lineage>
</organism>
<gene>
    <name evidence="2" type="ORF">SARC_00669</name>
</gene>
<feature type="domain" description="Rhodanese" evidence="1">
    <location>
        <begin position="123"/>
        <end position="225"/>
    </location>
</feature>
<dbReference type="PANTHER" id="PTHR44086:SF10">
    <property type="entry name" value="THIOSULFATE SULFURTRANSFERASE_RHODANESE-LIKE DOMAIN-CONTAINING PROTEIN 3"/>
    <property type="match status" value="1"/>
</dbReference>
<dbReference type="STRING" id="667725.A0A0L0GEA7"/>
<dbReference type="AlphaFoldDB" id="A0A0L0GEA7"/>
<proteinExistence type="predicted"/>
<dbReference type="OrthoDB" id="566238at2759"/>
<accession>A0A0L0GEA7</accession>
<dbReference type="InterPro" id="IPR036873">
    <property type="entry name" value="Rhodanese-like_dom_sf"/>
</dbReference>
<dbReference type="GeneID" id="25901173"/>
<evidence type="ECO:0000259" key="1">
    <source>
        <dbReference type="PROSITE" id="PS50206"/>
    </source>
</evidence>
<evidence type="ECO:0000313" key="2">
    <source>
        <dbReference type="EMBL" id="KNC87234.1"/>
    </source>
</evidence>
<dbReference type="PROSITE" id="PS50206">
    <property type="entry name" value="RHODANESE_3"/>
    <property type="match status" value="1"/>
</dbReference>
<evidence type="ECO:0000313" key="3">
    <source>
        <dbReference type="Proteomes" id="UP000054560"/>
    </source>
</evidence>
<dbReference type="Pfam" id="PF00581">
    <property type="entry name" value="Rhodanese"/>
    <property type="match status" value="1"/>
</dbReference>
<dbReference type="Gene3D" id="3.40.250.10">
    <property type="entry name" value="Rhodanese-like domain"/>
    <property type="match status" value="1"/>
</dbReference>
<dbReference type="GO" id="GO:0004792">
    <property type="term" value="F:thiosulfate-cyanide sulfurtransferase activity"/>
    <property type="evidence" value="ECO:0007669"/>
    <property type="project" value="TreeGrafter"/>
</dbReference>
<protein>
    <recommendedName>
        <fullName evidence="1">Rhodanese domain-containing protein</fullName>
    </recommendedName>
</protein>
<sequence length="245" mass="26972">MLFEVSFSTLKFLAERDPILAVVYDTTNTLSPSEVVLHKSWDGIADTVATTASRPGSEFAIGIVYTSNDTEASKKAHELASKFLDTHATVFVGSNCDASDEKVVNWIDTPELDSIVDQTGSSNETGDILIDTRRRDELNNFGQVRNAKNIPVEEICDALALHEGAFERKYGFPLPGKSTTVVTYCRTNRRAHFCTLLLKDLGFTNVKTYKEGVVGWAKTHKAEVAGARGYDAYELHEPVPQAHAN</sequence>
<dbReference type="GO" id="GO:0005739">
    <property type="term" value="C:mitochondrion"/>
    <property type="evidence" value="ECO:0007669"/>
    <property type="project" value="TreeGrafter"/>
</dbReference>
<dbReference type="SUPFAM" id="SSF52821">
    <property type="entry name" value="Rhodanese/Cell cycle control phosphatase"/>
    <property type="match status" value="1"/>
</dbReference>
<dbReference type="EMBL" id="KQ241618">
    <property type="protein sequence ID" value="KNC87234.1"/>
    <property type="molecule type" value="Genomic_DNA"/>
</dbReference>
<dbReference type="eggNOG" id="KOG1530">
    <property type="taxonomic scope" value="Eukaryota"/>
</dbReference>
<dbReference type="RefSeq" id="XP_014161136.1">
    <property type="nucleotide sequence ID" value="XM_014305661.1"/>
</dbReference>
<reference evidence="2 3" key="1">
    <citation type="submission" date="2011-02" db="EMBL/GenBank/DDBJ databases">
        <title>The Genome Sequence of Sphaeroforma arctica JP610.</title>
        <authorList>
            <consortium name="The Broad Institute Genome Sequencing Platform"/>
            <person name="Russ C."/>
            <person name="Cuomo C."/>
            <person name="Young S.K."/>
            <person name="Zeng Q."/>
            <person name="Gargeya S."/>
            <person name="Alvarado L."/>
            <person name="Berlin A."/>
            <person name="Chapman S.B."/>
            <person name="Chen Z."/>
            <person name="Freedman E."/>
            <person name="Gellesch M."/>
            <person name="Goldberg J."/>
            <person name="Griggs A."/>
            <person name="Gujja S."/>
            <person name="Heilman E."/>
            <person name="Heiman D."/>
            <person name="Howarth C."/>
            <person name="Mehta T."/>
            <person name="Neiman D."/>
            <person name="Pearson M."/>
            <person name="Roberts A."/>
            <person name="Saif S."/>
            <person name="Shea T."/>
            <person name="Shenoy N."/>
            <person name="Sisk P."/>
            <person name="Stolte C."/>
            <person name="Sykes S."/>
            <person name="White J."/>
            <person name="Yandava C."/>
            <person name="Burger G."/>
            <person name="Gray M.W."/>
            <person name="Holland P.W.H."/>
            <person name="King N."/>
            <person name="Lang F.B.F."/>
            <person name="Roger A.J."/>
            <person name="Ruiz-Trillo I."/>
            <person name="Haas B."/>
            <person name="Nusbaum C."/>
            <person name="Birren B."/>
        </authorList>
    </citation>
    <scope>NUCLEOTIDE SEQUENCE [LARGE SCALE GENOMIC DNA]</scope>
    <source>
        <strain evidence="2 3">JP610</strain>
    </source>
</reference>
<name>A0A0L0GEA7_9EUKA</name>
<dbReference type="SMART" id="SM00450">
    <property type="entry name" value="RHOD"/>
    <property type="match status" value="1"/>
</dbReference>
<dbReference type="Proteomes" id="UP000054560">
    <property type="component" value="Unassembled WGS sequence"/>
</dbReference>
<keyword evidence="3" id="KW-1185">Reference proteome</keyword>
<dbReference type="PANTHER" id="PTHR44086">
    <property type="entry name" value="THIOSULFATE SULFURTRANSFERASE RDL2, MITOCHONDRIAL-RELATED"/>
    <property type="match status" value="1"/>
</dbReference>
<dbReference type="InterPro" id="IPR001763">
    <property type="entry name" value="Rhodanese-like_dom"/>
</dbReference>